<gene>
    <name evidence="1" type="ORF">HNQ50_001205</name>
</gene>
<sequence>MNIASEPVNHPANGPDPLDSGVARFLGLTGTDDGIKLNDIRSKAASELKRFGDDLGQHLQEIGITVPPAIQLRSTEEGGVAIFGDHFGKEKIESFMNADTRLMKWFKEVEVLHEILRRAELRGTGQTAEGQHFNLGLTSLGSIAFFSAD</sequence>
<protein>
    <submittedName>
        <fullName evidence="1">Uncharacterized protein</fullName>
    </submittedName>
</protein>
<organism evidence="1 2">
    <name type="scientific">Silvimonas terrae</name>
    <dbReference type="NCBI Taxonomy" id="300266"/>
    <lineage>
        <taxon>Bacteria</taxon>
        <taxon>Pseudomonadati</taxon>
        <taxon>Pseudomonadota</taxon>
        <taxon>Betaproteobacteria</taxon>
        <taxon>Neisseriales</taxon>
        <taxon>Chitinibacteraceae</taxon>
        <taxon>Silvimonas</taxon>
    </lineage>
</organism>
<keyword evidence="2" id="KW-1185">Reference proteome</keyword>
<evidence type="ECO:0000313" key="2">
    <source>
        <dbReference type="Proteomes" id="UP000543030"/>
    </source>
</evidence>
<accession>A0A840RDP2</accession>
<dbReference type="EMBL" id="JACHHN010000002">
    <property type="protein sequence ID" value="MBB5190483.1"/>
    <property type="molecule type" value="Genomic_DNA"/>
</dbReference>
<comment type="caution">
    <text evidence="1">The sequence shown here is derived from an EMBL/GenBank/DDBJ whole genome shotgun (WGS) entry which is preliminary data.</text>
</comment>
<reference evidence="1 2" key="1">
    <citation type="submission" date="2020-08" db="EMBL/GenBank/DDBJ databases">
        <title>Genomic Encyclopedia of Type Strains, Phase IV (KMG-IV): sequencing the most valuable type-strain genomes for metagenomic binning, comparative biology and taxonomic classification.</title>
        <authorList>
            <person name="Goeker M."/>
        </authorList>
    </citation>
    <scope>NUCLEOTIDE SEQUENCE [LARGE SCALE GENOMIC DNA]</scope>
    <source>
        <strain evidence="1 2">DSM 18233</strain>
    </source>
</reference>
<evidence type="ECO:0000313" key="1">
    <source>
        <dbReference type="EMBL" id="MBB5190483.1"/>
    </source>
</evidence>
<dbReference type="Proteomes" id="UP000543030">
    <property type="component" value="Unassembled WGS sequence"/>
</dbReference>
<proteinExistence type="predicted"/>
<name>A0A840RDP2_9NEIS</name>
<dbReference type="AlphaFoldDB" id="A0A840RDP2"/>
<dbReference type="RefSeq" id="WP_184098555.1">
    <property type="nucleotide sequence ID" value="NZ_JACHHN010000002.1"/>
</dbReference>